<feature type="non-terminal residue" evidence="1">
    <location>
        <position position="335"/>
    </location>
</feature>
<dbReference type="EMBL" id="UZAI01021494">
    <property type="protein sequence ID" value="VDP55666.1"/>
    <property type="molecule type" value="Genomic_DNA"/>
</dbReference>
<dbReference type="PANTHER" id="PTHR47331:SF1">
    <property type="entry name" value="GAG-LIKE PROTEIN"/>
    <property type="match status" value="1"/>
</dbReference>
<dbReference type="InterPro" id="IPR041588">
    <property type="entry name" value="Integrase_H2C2"/>
</dbReference>
<name>A0A183NBA0_9TREM</name>
<dbReference type="AlphaFoldDB" id="A0A183NBA0"/>
<gene>
    <name evidence="1" type="ORF">SMRZ_LOCUS25575</name>
</gene>
<dbReference type="InterPro" id="IPR001584">
    <property type="entry name" value="Integrase_cat-core"/>
</dbReference>
<keyword evidence="2" id="KW-1185">Reference proteome</keyword>
<dbReference type="Proteomes" id="UP000277204">
    <property type="component" value="Unassembled WGS sequence"/>
</dbReference>
<dbReference type="STRING" id="48269.A0A183NBA0"/>
<organism evidence="1 2">
    <name type="scientific">Schistosoma margrebowiei</name>
    <dbReference type="NCBI Taxonomy" id="48269"/>
    <lineage>
        <taxon>Eukaryota</taxon>
        <taxon>Metazoa</taxon>
        <taxon>Spiralia</taxon>
        <taxon>Lophotrochozoa</taxon>
        <taxon>Platyhelminthes</taxon>
        <taxon>Trematoda</taxon>
        <taxon>Digenea</taxon>
        <taxon>Strigeidida</taxon>
        <taxon>Schistosomatoidea</taxon>
        <taxon>Schistosomatidae</taxon>
        <taxon>Schistosoma</taxon>
    </lineage>
</organism>
<dbReference type="InterPro" id="IPR012337">
    <property type="entry name" value="RNaseH-like_sf"/>
</dbReference>
<proteinExistence type="predicted"/>
<sequence>MSTHVLVEESSVDLLINYYSDWTKLLKAVAWLTRFKRYLLIMRSGRTDLSLQVGMLRVDELNLACLDLIRYVQRRVFRKEIEILSSDTISKAKIKNSPLRILNPMMLNGLLCVGGRLQISSWPESRKHPIILPSKHRVTNLILQYYHILEGHVGATQVMATVREKFWVLRGGVTMRRVIKDCVYCKRRNACPIQQLMAPLPPSRIEDGEYPFLSVGVDYFGPIMVKHGRRTEKRYGCVFTCLRLRAVHLEVAYSFTTDSFIMALMRFIGRRGYPKEIYSDNGSNLVGGERELRKCLQHWVQERIHSDLLRKGIDWHFSPPAASHWGGVWERMIRS</sequence>
<dbReference type="Gene3D" id="3.30.420.10">
    <property type="entry name" value="Ribonuclease H-like superfamily/Ribonuclease H"/>
    <property type="match status" value="1"/>
</dbReference>
<dbReference type="PROSITE" id="PS50994">
    <property type="entry name" value="INTEGRASE"/>
    <property type="match status" value="1"/>
</dbReference>
<evidence type="ECO:0000313" key="1">
    <source>
        <dbReference type="EMBL" id="VDP55666.1"/>
    </source>
</evidence>
<evidence type="ECO:0000313" key="2">
    <source>
        <dbReference type="Proteomes" id="UP000277204"/>
    </source>
</evidence>
<accession>A0A183NBA0</accession>
<dbReference type="GO" id="GO:0003676">
    <property type="term" value="F:nucleic acid binding"/>
    <property type="evidence" value="ECO:0007669"/>
    <property type="project" value="InterPro"/>
</dbReference>
<dbReference type="SUPFAM" id="SSF53098">
    <property type="entry name" value="Ribonuclease H-like"/>
    <property type="match status" value="1"/>
</dbReference>
<dbReference type="PANTHER" id="PTHR47331">
    <property type="entry name" value="PHD-TYPE DOMAIN-CONTAINING PROTEIN"/>
    <property type="match status" value="1"/>
</dbReference>
<protein>
    <submittedName>
        <fullName evidence="1">Uncharacterized protein</fullName>
    </submittedName>
</protein>
<dbReference type="InterPro" id="IPR036397">
    <property type="entry name" value="RNaseH_sf"/>
</dbReference>
<reference evidence="1 2" key="1">
    <citation type="submission" date="2018-11" db="EMBL/GenBank/DDBJ databases">
        <authorList>
            <consortium name="Pathogen Informatics"/>
        </authorList>
    </citation>
    <scope>NUCLEOTIDE SEQUENCE [LARGE SCALE GENOMIC DNA]</scope>
    <source>
        <strain evidence="1 2">Zambia</strain>
    </source>
</reference>
<dbReference type="Pfam" id="PF17921">
    <property type="entry name" value="Integrase_H2C2"/>
    <property type="match status" value="1"/>
</dbReference>
<dbReference type="GO" id="GO:0015074">
    <property type="term" value="P:DNA integration"/>
    <property type="evidence" value="ECO:0007669"/>
    <property type="project" value="InterPro"/>
</dbReference>